<dbReference type="PANTHER" id="PTHR31189:SF41">
    <property type="entry name" value="VICILIN C72"/>
    <property type="match status" value="1"/>
</dbReference>
<evidence type="ECO:0000313" key="3">
    <source>
        <dbReference type="Proteomes" id="UP000436088"/>
    </source>
</evidence>
<accession>A0A6A2XPR7</accession>
<protein>
    <submittedName>
        <fullName evidence="2">Vicilin GC72-A</fullName>
    </submittedName>
</protein>
<name>A0A6A2XPR7_HIBSY</name>
<sequence>MVKTKSFLLLLLFSLLLSFGLLCSAADPFRKEEDYGIFNPFLFRQRKYAYGRYEEDNGSLWVLRKFYDKHLILKAYNEYRVAFLEANPNTFVLPHHCDADRIYVVTNGRFINILQFSSFSISICNTKSWCFFLFVGKGTLTLLTDKNRESFNLVPGVVVRVPTGSTVYLVNQDNDRKLTIAVLVRPVNNPGKFEEFFPGGQYPQSFYRHLSRDVLEAVLNAVASESKPEGNVRIASQEQIRTLSQGATTPREKEEGFAFNLFAQKPKYSNENGKFFEACPREFELLRDVDAAVVGFELNQVNSKPVPLQFTWSC</sequence>
<proteinExistence type="predicted"/>
<dbReference type="Proteomes" id="UP000436088">
    <property type="component" value="Unassembled WGS sequence"/>
</dbReference>
<keyword evidence="3" id="KW-1185">Reference proteome</keyword>
<dbReference type="InterPro" id="IPR011051">
    <property type="entry name" value="RmlC_Cupin_sf"/>
</dbReference>
<dbReference type="SUPFAM" id="SSF51182">
    <property type="entry name" value="RmlC-like cupins"/>
    <property type="match status" value="1"/>
</dbReference>
<dbReference type="InterPro" id="IPR050253">
    <property type="entry name" value="Seed_Storage-Functional"/>
</dbReference>
<feature type="signal peptide" evidence="1">
    <location>
        <begin position="1"/>
        <end position="25"/>
    </location>
</feature>
<dbReference type="EMBL" id="VEPZ02001744">
    <property type="protein sequence ID" value="KAE8658347.1"/>
    <property type="molecule type" value="Genomic_DNA"/>
</dbReference>
<dbReference type="Gene3D" id="2.60.120.1450">
    <property type="match status" value="1"/>
</dbReference>
<dbReference type="InterPro" id="IPR014710">
    <property type="entry name" value="RmlC-like_jellyroll"/>
</dbReference>
<reference evidence="2" key="1">
    <citation type="submission" date="2019-09" db="EMBL/GenBank/DDBJ databases">
        <title>Draft genome information of white flower Hibiscus syriacus.</title>
        <authorList>
            <person name="Kim Y.-M."/>
        </authorList>
    </citation>
    <scope>NUCLEOTIDE SEQUENCE [LARGE SCALE GENOMIC DNA]</scope>
    <source>
        <strain evidence="2">YM2019G1</strain>
    </source>
</reference>
<dbReference type="AlphaFoldDB" id="A0A6A2XPR7"/>
<gene>
    <name evidence="2" type="ORF">F3Y22_tig00116971pilonHSYRG00240</name>
</gene>
<keyword evidence="1" id="KW-0732">Signal</keyword>
<comment type="caution">
    <text evidence="2">The sequence shown here is derived from an EMBL/GenBank/DDBJ whole genome shotgun (WGS) entry which is preliminary data.</text>
</comment>
<dbReference type="PANTHER" id="PTHR31189">
    <property type="entry name" value="OS03G0336100 PROTEIN-RELATED"/>
    <property type="match status" value="1"/>
</dbReference>
<dbReference type="CDD" id="cd02244">
    <property type="entry name" value="cupin_7S_vicilin-like_N"/>
    <property type="match status" value="1"/>
</dbReference>
<feature type="chain" id="PRO_5025373169" evidence="1">
    <location>
        <begin position="26"/>
        <end position="314"/>
    </location>
</feature>
<evidence type="ECO:0000256" key="1">
    <source>
        <dbReference type="SAM" id="SignalP"/>
    </source>
</evidence>
<dbReference type="Gene3D" id="2.60.120.10">
    <property type="entry name" value="Jelly Rolls"/>
    <property type="match status" value="2"/>
</dbReference>
<organism evidence="2 3">
    <name type="scientific">Hibiscus syriacus</name>
    <name type="common">Rose of Sharon</name>
    <dbReference type="NCBI Taxonomy" id="106335"/>
    <lineage>
        <taxon>Eukaryota</taxon>
        <taxon>Viridiplantae</taxon>
        <taxon>Streptophyta</taxon>
        <taxon>Embryophyta</taxon>
        <taxon>Tracheophyta</taxon>
        <taxon>Spermatophyta</taxon>
        <taxon>Magnoliopsida</taxon>
        <taxon>eudicotyledons</taxon>
        <taxon>Gunneridae</taxon>
        <taxon>Pentapetalae</taxon>
        <taxon>rosids</taxon>
        <taxon>malvids</taxon>
        <taxon>Malvales</taxon>
        <taxon>Malvaceae</taxon>
        <taxon>Malvoideae</taxon>
        <taxon>Hibiscus</taxon>
    </lineage>
</organism>
<evidence type="ECO:0000313" key="2">
    <source>
        <dbReference type="EMBL" id="KAE8658347.1"/>
    </source>
</evidence>